<dbReference type="STRING" id="588602.SAMN04487991_1017"/>
<dbReference type="Proteomes" id="UP000199630">
    <property type="component" value="Unassembled WGS sequence"/>
</dbReference>
<keyword evidence="5" id="KW-1185">Reference proteome</keyword>
<comment type="similarity">
    <text evidence="3">Belongs to the CheD family.</text>
</comment>
<dbReference type="GO" id="GO:0050568">
    <property type="term" value="F:protein-glutamine glutaminase activity"/>
    <property type="evidence" value="ECO:0007669"/>
    <property type="project" value="UniProtKB-UniRule"/>
</dbReference>
<dbReference type="Gene3D" id="3.30.1330.200">
    <property type="match status" value="1"/>
</dbReference>
<dbReference type="CDD" id="cd16352">
    <property type="entry name" value="CheD"/>
    <property type="match status" value="1"/>
</dbReference>
<protein>
    <recommendedName>
        <fullName evidence="3">Probable chemoreceptor glutamine deamidase CheD</fullName>
        <ecNumber evidence="3">3.5.1.44</ecNumber>
    </recommendedName>
</protein>
<dbReference type="PANTHER" id="PTHR35147">
    <property type="entry name" value="CHEMORECEPTOR GLUTAMINE DEAMIDASE CHED-RELATED"/>
    <property type="match status" value="1"/>
</dbReference>
<dbReference type="PANTHER" id="PTHR35147:SF2">
    <property type="entry name" value="CHEMORECEPTOR GLUTAMINE DEAMIDASE CHED-RELATED"/>
    <property type="match status" value="1"/>
</dbReference>
<dbReference type="GO" id="GO:0006935">
    <property type="term" value="P:chemotaxis"/>
    <property type="evidence" value="ECO:0007669"/>
    <property type="project" value="UniProtKB-UniRule"/>
</dbReference>
<evidence type="ECO:0000256" key="2">
    <source>
        <dbReference type="ARBA" id="ARBA00022801"/>
    </source>
</evidence>
<organism evidence="4 5">
    <name type="scientific">Celeribacter neptunius</name>
    <dbReference type="NCBI Taxonomy" id="588602"/>
    <lineage>
        <taxon>Bacteria</taxon>
        <taxon>Pseudomonadati</taxon>
        <taxon>Pseudomonadota</taxon>
        <taxon>Alphaproteobacteria</taxon>
        <taxon>Rhodobacterales</taxon>
        <taxon>Roseobacteraceae</taxon>
        <taxon>Celeribacter</taxon>
    </lineage>
</organism>
<dbReference type="Pfam" id="PF03975">
    <property type="entry name" value="CheD"/>
    <property type="match status" value="1"/>
</dbReference>
<dbReference type="InterPro" id="IPR005659">
    <property type="entry name" value="Chemorcpt_Glu_NH3ase_CheD"/>
</dbReference>
<gene>
    <name evidence="3" type="primary">cheD</name>
    <name evidence="4" type="ORF">SAMN04487991_1017</name>
</gene>
<dbReference type="InterPro" id="IPR038592">
    <property type="entry name" value="CheD-like_sf"/>
</dbReference>
<accession>A0A1I3LG53</accession>
<dbReference type="RefSeq" id="WP_090058412.1">
    <property type="nucleotide sequence ID" value="NZ_FORH01000001.1"/>
</dbReference>
<dbReference type="SUPFAM" id="SSF64438">
    <property type="entry name" value="CNF1/YfiH-like putative cysteine hydrolases"/>
    <property type="match status" value="1"/>
</dbReference>
<dbReference type="HAMAP" id="MF_01440">
    <property type="entry name" value="CheD"/>
    <property type="match status" value="1"/>
</dbReference>
<evidence type="ECO:0000313" key="4">
    <source>
        <dbReference type="EMBL" id="SFI83748.1"/>
    </source>
</evidence>
<evidence type="ECO:0000313" key="5">
    <source>
        <dbReference type="Proteomes" id="UP000199630"/>
    </source>
</evidence>
<dbReference type="EC" id="3.5.1.44" evidence="3"/>
<evidence type="ECO:0000256" key="3">
    <source>
        <dbReference type="HAMAP-Rule" id="MF_01440"/>
    </source>
</evidence>
<name>A0A1I3LG53_9RHOB</name>
<proteinExistence type="inferred from homology"/>
<comment type="function">
    <text evidence="3">Probably deamidates glutamine residues to glutamate on methyl-accepting chemotaxis receptors (MCPs), playing an important role in chemotaxis.</text>
</comment>
<evidence type="ECO:0000256" key="1">
    <source>
        <dbReference type="ARBA" id="ARBA00022500"/>
    </source>
</evidence>
<sequence>MTTISEKQTHGAKTYIAQGEYAISSEEGAVISTILGSCVATCLWDPVAKLGGMNHFLLPKGPPSRADVSSFGANAMELLINALIRAGAVRERLRAKVFGGAEMYKGLTNAGNQNGLFVLSYLEREGIPCDGQSLGGTQARRVEFVPALGKARQKLVEDSHIVETVPAPEKSHDLELF</sequence>
<reference evidence="5" key="1">
    <citation type="submission" date="2016-10" db="EMBL/GenBank/DDBJ databases">
        <authorList>
            <person name="Varghese N."/>
            <person name="Submissions S."/>
        </authorList>
    </citation>
    <scope>NUCLEOTIDE SEQUENCE [LARGE SCALE GENOMIC DNA]</scope>
    <source>
        <strain evidence="5">DSM 26471</strain>
    </source>
</reference>
<keyword evidence="1 3" id="KW-0145">Chemotaxis</keyword>
<dbReference type="AlphaFoldDB" id="A0A1I3LG53"/>
<keyword evidence="2 3" id="KW-0378">Hydrolase</keyword>
<comment type="catalytic activity">
    <reaction evidence="3">
        <text>L-glutaminyl-[protein] + H2O = L-glutamyl-[protein] + NH4(+)</text>
        <dbReference type="Rhea" id="RHEA:16441"/>
        <dbReference type="Rhea" id="RHEA-COMP:10207"/>
        <dbReference type="Rhea" id="RHEA-COMP:10208"/>
        <dbReference type="ChEBI" id="CHEBI:15377"/>
        <dbReference type="ChEBI" id="CHEBI:28938"/>
        <dbReference type="ChEBI" id="CHEBI:29973"/>
        <dbReference type="ChEBI" id="CHEBI:30011"/>
        <dbReference type="EC" id="3.5.1.44"/>
    </reaction>
</comment>
<dbReference type="InterPro" id="IPR011324">
    <property type="entry name" value="Cytotoxic_necrot_fac-like_cat"/>
</dbReference>
<dbReference type="OrthoDB" id="9807202at2"/>
<dbReference type="EMBL" id="FORH01000001">
    <property type="protein sequence ID" value="SFI83748.1"/>
    <property type="molecule type" value="Genomic_DNA"/>
</dbReference>